<name>A0A562LK85_9FLAO</name>
<keyword evidence="3" id="KW-1185">Reference proteome</keyword>
<keyword evidence="1" id="KW-0812">Transmembrane</keyword>
<feature type="transmembrane region" description="Helical" evidence="1">
    <location>
        <begin position="6"/>
        <end position="24"/>
    </location>
</feature>
<evidence type="ECO:0000313" key="3">
    <source>
        <dbReference type="Proteomes" id="UP000319848"/>
    </source>
</evidence>
<comment type="caution">
    <text evidence="2">The sequence shown here is derived from an EMBL/GenBank/DDBJ whole genome shotgun (WGS) entry which is preliminary data.</text>
</comment>
<dbReference type="RefSeq" id="WP_035117083.1">
    <property type="nucleotide sequence ID" value="NZ_AVBI01000002.1"/>
</dbReference>
<gene>
    <name evidence="2" type="ORF">IP98_02909</name>
</gene>
<reference evidence="2 3" key="1">
    <citation type="journal article" date="2015" name="Stand. Genomic Sci.">
        <title>Genomic Encyclopedia of Bacterial and Archaeal Type Strains, Phase III: the genomes of soil and plant-associated and newly described type strains.</title>
        <authorList>
            <person name="Whitman W.B."/>
            <person name="Woyke T."/>
            <person name="Klenk H.P."/>
            <person name="Zhou Y."/>
            <person name="Lilburn T.G."/>
            <person name="Beck B.J."/>
            <person name="De Vos P."/>
            <person name="Vandamme P."/>
            <person name="Eisen J.A."/>
            <person name="Garrity G."/>
            <person name="Hugenholtz P."/>
            <person name="Kyrpides N.C."/>
        </authorList>
    </citation>
    <scope>NUCLEOTIDE SEQUENCE [LARGE SCALE GENOMIC DNA]</scope>
    <source>
        <strain evidence="2 3">CGMCC 1.7270</strain>
    </source>
</reference>
<dbReference type="EMBL" id="VLKQ01000020">
    <property type="protein sequence ID" value="TWI08044.1"/>
    <property type="molecule type" value="Genomic_DNA"/>
</dbReference>
<organism evidence="2 3">
    <name type="scientific">Flavobacterium cauense R2A-7</name>
    <dbReference type="NCBI Taxonomy" id="1341154"/>
    <lineage>
        <taxon>Bacteria</taxon>
        <taxon>Pseudomonadati</taxon>
        <taxon>Bacteroidota</taxon>
        <taxon>Flavobacteriia</taxon>
        <taxon>Flavobacteriales</taxon>
        <taxon>Flavobacteriaceae</taxon>
        <taxon>Flavobacterium</taxon>
    </lineage>
</organism>
<dbReference type="Proteomes" id="UP000319848">
    <property type="component" value="Unassembled WGS sequence"/>
</dbReference>
<proteinExistence type="predicted"/>
<sequence>MKKKEIIYLVAFIILSISFMVLFWNKNRYAKFNDYSVLDKNTGKVFIYVQGENKVIEFNFSEKQRKVTKLSNTK</sequence>
<evidence type="ECO:0000313" key="2">
    <source>
        <dbReference type="EMBL" id="TWI08044.1"/>
    </source>
</evidence>
<dbReference type="AlphaFoldDB" id="A0A562LK85"/>
<protein>
    <submittedName>
        <fullName evidence="2">Uncharacterized protein</fullName>
    </submittedName>
</protein>
<evidence type="ECO:0000256" key="1">
    <source>
        <dbReference type="SAM" id="Phobius"/>
    </source>
</evidence>
<accession>A0A562LK85</accession>
<keyword evidence="1" id="KW-0472">Membrane</keyword>
<keyword evidence="1" id="KW-1133">Transmembrane helix</keyword>